<evidence type="ECO:0000313" key="2">
    <source>
        <dbReference type="Proteomes" id="UP000636479"/>
    </source>
</evidence>
<dbReference type="OrthoDB" id="3046222at2759"/>
<accession>A0A8H6VXP3</accession>
<dbReference type="GeneID" id="59350196"/>
<protein>
    <submittedName>
        <fullName evidence="1">Uncharacterized protein</fullName>
    </submittedName>
</protein>
<dbReference type="Proteomes" id="UP000636479">
    <property type="component" value="Unassembled WGS sequence"/>
</dbReference>
<proteinExistence type="predicted"/>
<name>A0A8H6VXP3_9AGAR</name>
<dbReference type="RefSeq" id="XP_037217074.1">
    <property type="nucleotide sequence ID" value="XM_037367680.1"/>
</dbReference>
<gene>
    <name evidence="1" type="ORF">MIND_01111500</name>
</gene>
<evidence type="ECO:0000313" key="1">
    <source>
        <dbReference type="EMBL" id="KAF7295711.1"/>
    </source>
</evidence>
<reference evidence="1" key="1">
    <citation type="submission" date="2020-05" db="EMBL/GenBank/DDBJ databases">
        <title>Mycena genomes resolve the evolution of fungal bioluminescence.</title>
        <authorList>
            <person name="Tsai I.J."/>
        </authorList>
    </citation>
    <scope>NUCLEOTIDE SEQUENCE</scope>
    <source>
        <strain evidence="1">171206Taipei</strain>
    </source>
</reference>
<keyword evidence="2" id="KW-1185">Reference proteome</keyword>
<organism evidence="1 2">
    <name type="scientific">Mycena indigotica</name>
    <dbReference type="NCBI Taxonomy" id="2126181"/>
    <lineage>
        <taxon>Eukaryota</taxon>
        <taxon>Fungi</taxon>
        <taxon>Dikarya</taxon>
        <taxon>Basidiomycota</taxon>
        <taxon>Agaricomycotina</taxon>
        <taxon>Agaricomycetes</taxon>
        <taxon>Agaricomycetidae</taxon>
        <taxon>Agaricales</taxon>
        <taxon>Marasmiineae</taxon>
        <taxon>Mycenaceae</taxon>
        <taxon>Mycena</taxon>
    </lineage>
</organism>
<dbReference type="AlphaFoldDB" id="A0A8H6VXP3"/>
<dbReference type="EMBL" id="JACAZF010000009">
    <property type="protein sequence ID" value="KAF7295711.1"/>
    <property type="molecule type" value="Genomic_DNA"/>
</dbReference>
<sequence length="240" mass="27461">MASSLDACHDYWSNGKDLLFISSTYEPKFMKCWVPILMTYSNGATAEHYRIHFLKLMRGILRSAIQSNRPFTDSMVANVVDHCEAQSKGFKEAFMDLRTLHAADGRTPAQLLQAATSLLKGCKQHFATQVERLSKVSGVVAPDRKSEFKKLTYSLLKADTMDSLNITVAELKRDFPHAKAWVEWWMRPAHAVMLFECVRAVCIQSSGNHCRRPQMRRRQCITGYIEWSAVIYRSTKEFQA</sequence>
<comment type="caution">
    <text evidence="1">The sequence shown here is derived from an EMBL/GenBank/DDBJ whole genome shotgun (WGS) entry which is preliminary data.</text>
</comment>